<keyword evidence="1" id="KW-1133">Transmembrane helix</keyword>
<protein>
    <submittedName>
        <fullName evidence="2">Uncharacterized protein</fullName>
    </submittedName>
</protein>
<keyword evidence="3" id="KW-1185">Reference proteome</keyword>
<evidence type="ECO:0000256" key="1">
    <source>
        <dbReference type="SAM" id="Phobius"/>
    </source>
</evidence>
<dbReference type="STRING" id="634436.SAMN05216361_2462"/>
<keyword evidence="1" id="KW-0812">Transmembrane</keyword>
<dbReference type="EMBL" id="FQWD01000003">
    <property type="protein sequence ID" value="SHG50766.1"/>
    <property type="molecule type" value="Genomic_DNA"/>
</dbReference>
<sequence>MAGNEDFKEVFNWWYFLGAVVALLAFPLLPTIAGWFTFYFS</sequence>
<evidence type="ECO:0000313" key="2">
    <source>
        <dbReference type="EMBL" id="SHG50766.1"/>
    </source>
</evidence>
<proteinExistence type="predicted"/>
<name>A0A1M5KD67_9ALTE</name>
<accession>A0A1M5KD67</accession>
<reference evidence="3" key="1">
    <citation type="submission" date="2016-11" db="EMBL/GenBank/DDBJ databases">
        <authorList>
            <person name="Varghese N."/>
            <person name="Submissions S."/>
        </authorList>
    </citation>
    <scope>NUCLEOTIDE SEQUENCE [LARGE SCALE GENOMIC DNA]</scope>
    <source>
        <strain evidence="3">CGMCC 1.8995</strain>
    </source>
</reference>
<organism evidence="2 3">
    <name type="scientific">Marisediminitalea aggregata</name>
    <dbReference type="NCBI Taxonomy" id="634436"/>
    <lineage>
        <taxon>Bacteria</taxon>
        <taxon>Pseudomonadati</taxon>
        <taxon>Pseudomonadota</taxon>
        <taxon>Gammaproteobacteria</taxon>
        <taxon>Alteromonadales</taxon>
        <taxon>Alteromonadaceae</taxon>
        <taxon>Marisediminitalea</taxon>
    </lineage>
</organism>
<gene>
    <name evidence="2" type="ORF">SAMN05216361_2462</name>
</gene>
<dbReference type="AlphaFoldDB" id="A0A1M5KD67"/>
<dbReference type="Proteomes" id="UP000184520">
    <property type="component" value="Unassembled WGS sequence"/>
</dbReference>
<dbReference type="RefSeq" id="WP_255052359.1">
    <property type="nucleotide sequence ID" value="NZ_FQWD01000003.1"/>
</dbReference>
<keyword evidence="1" id="KW-0472">Membrane</keyword>
<evidence type="ECO:0000313" key="3">
    <source>
        <dbReference type="Proteomes" id="UP000184520"/>
    </source>
</evidence>
<feature type="transmembrane region" description="Helical" evidence="1">
    <location>
        <begin position="13"/>
        <end position="40"/>
    </location>
</feature>